<proteinExistence type="predicted"/>
<reference evidence="2 3" key="1">
    <citation type="submission" date="2010-05" db="EMBL/GenBank/DDBJ databases">
        <title>Complete sequence of Methanococcus voltae A3.</title>
        <authorList>
            <consortium name="US DOE Joint Genome Institute"/>
            <person name="Lucas S."/>
            <person name="Copeland A."/>
            <person name="Lapidus A."/>
            <person name="Cheng J.-F."/>
            <person name="Bruce D."/>
            <person name="Goodwin L."/>
            <person name="Pitluck S."/>
            <person name="Lowry S."/>
            <person name="Clum A."/>
            <person name="Land M."/>
            <person name="Hauser L."/>
            <person name="Kyrpides N."/>
            <person name="Mikhailova N."/>
            <person name="Whitman W.B."/>
            <person name="Woyke T."/>
        </authorList>
    </citation>
    <scope>NUCLEOTIDE SEQUENCE [LARGE SCALE GENOMIC DNA]</scope>
    <source>
        <strain evidence="3">ATCC BAA-1334 / A3</strain>
    </source>
</reference>
<dbReference type="AlphaFoldDB" id="D7DTH0"/>
<sequence length="328" mass="36580">MGKDLKSSGLKYLIATMTIVSLLFGVSSALATEVLLVSDNSADCLTANSLGEVLNDNVIITTPWGEYTNETWDTILVEEPEIVYIIGGPVAIPTEYDDKLDEYNITYARLNGSNRYETNQEVIDKFLEKFRDANITNITIVYGEDINENCSGYGFVILTNGTNLSIDNDTLDDLNITNETNITVIENPLFNGSALVKRLNNRGFMVSTQAMPGWVLQNKVQNTRQFLIRKMNQLNTYGQNMTNDSNYQALQNKLAEIDGYIEDEDYVNAYAAEIELQSMISQYKFTSKKNFKNYGYPDVIPESANSTNPGVGQGNGKVKVDNPNKPVK</sequence>
<dbReference type="InParanoid" id="D7DTH0"/>
<keyword evidence="3" id="KW-1185">Reference proteome</keyword>
<dbReference type="FunCoup" id="D7DTH0">
    <property type="interactions" value="4"/>
</dbReference>
<dbReference type="EMBL" id="CP002057">
    <property type="protein sequence ID" value="ADI36430.1"/>
    <property type="molecule type" value="Genomic_DNA"/>
</dbReference>
<dbReference type="OrthoDB" id="86217at2157"/>
<protein>
    <submittedName>
        <fullName evidence="2">Putative cell wall-binding domain-like protein</fullName>
    </submittedName>
</protein>
<evidence type="ECO:0000313" key="2">
    <source>
        <dbReference type="EMBL" id="ADI36430.1"/>
    </source>
</evidence>
<name>D7DTH0_METV3</name>
<dbReference type="STRING" id="456320.Mvol_0771"/>
<organism evidence="2 3">
    <name type="scientific">Methanococcus voltae (strain ATCC BAA-1334 / A3)</name>
    <dbReference type="NCBI Taxonomy" id="456320"/>
    <lineage>
        <taxon>Archaea</taxon>
        <taxon>Methanobacteriati</taxon>
        <taxon>Methanobacteriota</taxon>
        <taxon>Methanomada group</taxon>
        <taxon>Methanococci</taxon>
        <taxon>Methanococcales</taxon>
        <taxon>Methanococcaceae</taxon>
        <taxon>Methanococcus</taxon>
    </lineage>
</organism>
<dbReference type="KEGG" id="mvo:Mvol_0771"/>
<dbReference type="eggNOG" id="arCOG00388">
    <property type="taxonomic scope" value="Archaea"/>
</dbReference>
<accession>D7DTH0</accession>
<evidence type="ECO:0000313" key="3">
    <source>
        <dbReference type="Proteomes" id="UP000007722"/>
    </source>
</evidence>
<dbReference type="Gene3D" id="3.40.50.12090">
    <property type="match status" value="1"/>
</dbReference>
<dbReference type="Proteomes" id="UP000007722">
    <property type="component" value="Chromosome"/>
</dbReference>
<evidence type="ECO:0000256" key="1">
    <source>
        <dbReference type="SAM" id="MobiDB-lite"/>
    </source>
</evidence>
<gene>
    <name evidence="2" type="ordered locus">Mvol_0771</name>
</gene>
<dbReference type="HOGENOM" id="CLU_054697_0_0_2"/>
<feature type="region of interest" description="Disordered" evidence="1">
    <location>
        <begin position="302"/>
        <end position="328"/>
    </location>
</feature>